<dbReference type="HOGENOM" id="CLU_2414189_0_0_1"/>
<gene>
    <name evidence="2" type="ORF">M404DRAFT_1002586</name>
</gene>
<organism evidence="2 3">
    <name type="scientific">Pisolithus tinctorius Marx 270</name>
    <dbReference type="NCBI Taxonomy" id="870435"/>
    <lineage>
        <taxon>Eukaryota</taxon>
        <taxon>Fungi</taxon>
        <taxon>Dikarya</taxon>
        <taxon>Basidiomycota</taxon>
        <taxon>Agaricomycotina</taxon>
        <taxon>Agaricomycetes</taxon>
        <taxon>Agaricomycetidae</taxon>
        <taxon>Boletales</taxon>
        <taxon>Sclerodermatineae</taxon>
        <taxon>Pisolithaceae</taxon>
        <taxon>Pisolithus</taxon>
    </lineage>
</organism>
<reference evidence="2 3" key="1">
    <citation type="submission" date="2014-04" db="EMBL/GenBank/DDBJ databases">
        <authorList>
            <consortium name="DOE Joint Genome Institute"/>
            <person name="Kuo A."/>
            <person name="Kohler A."/>
            <person name="Costa M.D."/>
            <person name="Nagy L.G."/>
            <person name="Floudas D."/>
            <person name="Copeland A."/>
            <person name="Barry K.W."/>
            <person name="Cichocki N."/>
            <person name="Veneault-Fourrey C."/>
            <person name="LaButti K."/>
            <person name="Lindquist E.A."/>
            <person name="Lipzen A."/>
            <person name="Lundell T."/>
            <person name="Morin E."/>
            <person name="Murat C."/>
            <person name="Sun H."/>
            <person name="Tunlid A."/>
            <person name="Henrissat B."/>
            <person name="Grigoriev I.V."/>
            <person name="Hibbett D.S."/>
            <person name="Martin F."/>
            <person name="Nordberg H.P."/>
            <person name="Cantor M.N."/>
            <person name="Hua S.X."/>
        </authorList>
    </citation>
    <scope>NUCLEOTIDE SEQUENCE [LARGE SCALE GENOMIC DNA]</scope>
    <source>
        <strain evidence="2 3">Marx 270</strain>
    </source>
</reference>
<evidence type="ECO:0000313" key="3">
    <source>
        <dbReference type="Proteomes" id="UP000054217"/>
    </source>
</evidence>
<dbReference type="EMBL" id="KN831983">
    <property type="protein sequence ID" value="KIO02167.1"/>
    <property type="molecule type" value="Genomic_DNA"/>
</dbReference>
<evidence type="ECO:0000313" key="2">
    <source>
        <dbReference type="EMBL" id="KIO02167.1"/>
    </source>
</evidence>
<feature type="region of interest" description="Disordered" evidence="1">
    <location>
        <begin position="1"/>
        <end position="20"/>
    </location>
</feature>
<keyword evidence="3" id="KW-1185">Reference proteome</keyword>
<name>A0A0C3JXM1_PISTI</name>
<dbReference type="Proteomes" id="UP000054217">
    <property type="component" value="Unassembled WGS sequence"/>
</dbReference>
<sequence length="92" mass="9530">MHSYEALPSRWSGAHVDEATDGRVAEVRPRCVLSSPEALVVGADPDPDESKRSAEGIGECEGTVEAKDLIGSMVGQRAFGACGGQFPGIGSL</sequence>
<accession>A0A0C3JXM1</accession>
<dbReference type="AlphaFoldDB" id="A0A0C3JXM1"/>
<dbReference type="InParanoid" id="A0A0C3JXM1"/>
<proteinExistence type="predicted"/>
<evidence type="ECO:0000256" key="1">
    <source>
        <dbReference type="SAM" id="MobiDB-lite"/>
    </source>
</evidence>
<reference evidence="3" key="2">
    <citation type="submission" date="2015-01" db="EMBL/GenBank/DDBJ databases">
        <title>Evolutionary Origins and Diversification of the Mycorrhizal Mutualists.</title>
        <authorList>
            <consortium name="DOE Joint Genome Institute"/>
            <consortium name="Mycorrhizal Genomics Consortium"/>
            <person name="Kohler A."/>
            <person name="Kuo A."/>
            <person name="Nagy L.G."/>
            <person name="Floudas D."/>
            <person name="Copeland A."/>
            <person name="Barry K.W."/>
            <person name="Cichocki N."/>
            <person name="Veneault-Fourrey C."/>
            <person name="LaButti K."/>
            <person name="Lindquist E.A."/>
            <person name="Lipzen A."/>
            <person name="Lundell T."/>
            <person name="Morin E."/>
            <person name="Murat C."/>
            <person name="Riley R."/>
            <person name="Ohm R."/>
            <person name="Sun H."/>
            <person name="Tunlid A."/>
            <person name="Henrissat B."/>
            <person name="Grigoriev I.V."/>
            <person name="Hibbett D.S."/>
            <person name="Martin F."/>
        </authorList>
    </citation>
    <scope>NUCLEOTIDE SEQUENCE [LARGE SCALE GENOMIC DNA]</scope>
    <source>
        <strain evidence="3">Marx 270</strain>
    </source>
</reference>
<protein>
    <submittedName>
        <fullName evidence="2">Uncharacterized protein</fullName>
    </submittedName>
</protein>